<reference evidence="14 15" key="1">
    <citation type="submission" date="2011-10" db="EMBL/GenBank/DDBJ databases">
        <title>The Genome Sequence of Lachnospiraceae bacterium ACC2.</title>
        <authorList>
            <consortium name="The Broad Institute Genome Sequencing Platform"/>
            <person name="Earl A."/>
            <person name="Ward D."/>
            <person name="Feldgarden M."/>
            <person name="Gevers D."/>
            <person name="Sizova M."/>
            <person name="Hazen A."/>
            <person name="Epstein S."/>
            <person name="Young S.K."/>
            <person name="Zeng Q."/>
            <person name="Gargeya S."/>
            <person name="Fitzgerald M."/>
            <person name="Haas B."/>
            <person name="Abouelleil A."/>
            <person name="Alvarado L."/>
            <person name="Arachchi H.M."/>
            <person name="Berlin A."/>
            <person name="Brown A."/>
            <person name="Chapman S.B."/>
            <person name="Chen Z."/>
            <person name="Dunbar C."/>
            <person name="Freedman E."/>
            <person name="Gearin G."/>
            <person name="Goldberg J."/>
            <person name="Griggs A."/>
            <person name="Gujja S."/>
            <person name="Heiman D."/>
            <person name="Howarth C."/>
            <person name="Larson L."/>
            <person name="Lui A."/>
            <person name="MacDonald P.J.P."/>
            <person name="Montmayeur A."/>
            <person name="Murphy C."/>
            <person name="Neiman D."/>
            <person name="Pearson M."/>
            <person name="Priest M."/>
            <person name="Roberts A."/>
            <person name="Saif S."/>
            <person name="Shea T."/>
            <person name="Shenoy N."/>
            <person name="Sisk P."/>
            <person name="Stolte C."/>
            <person name="Sykes S."/>
            <person name="Wortman J."/>
            <person name="Nusbaum C."/>
            <person name="Birren B."/>
        </authorList>
    </citation>
    <scope>NUCLEOTIDE SEQUENCE [LARGE SCALE GENOMIC DNA]</scope>
    <source>
        <strain evidence="14 15">ACC2</strain>
    </source>
</reference>
<keyword evidence="9 11" id="KW-0472">Membrane</keyword>
<dbReference type="EMBL" id="AGEL01000014">
    <property type="protein sequence ID" value="EHO16002.1"/>
    <property type="molecule type" value="Genomic_DNA"/>
</dbReference>
<keyword evidence="7 11" id="KW-0812">Transmembrane</keyword>
<dbReference type="InterPro" id="IPR025857">
    <property type="entry name" value="MacB_PCD"/>
</dbReference>
<comment type="function">
    <text evidence="10">Part of the ABC transporter complex hrt involved in hemin import. Responsible for the translocation of the substrate across the membrane.</text>
</comment>
<accession>A0AA36Y3X4</accession>
<feature type="transmembrane region" description="Helical" evidence="11">
    <location>
        <begin position="268"/>
        <end position="291"/>
    </location>
</feature>
<evidence type="ECO:0000256" key="9">
    <source>
        <dbReference type="ARBA" id="ARBA00023136"/>
    </source>
</evidence>
<keyword evidence="5" id="KW-0813">Transport</keyword>
<evidence type="ECO:0000256" key="6">
    <source>
        <dbReference type="ARBA" id="ARBA00022475"/>
    </source>
</evidence>
<evidence type="ECO:0000313" key="14">
    <source>
        <dbReference type="EMBL" id="EHO16002.1"/>
    </source>
</evidence>
<proteinExistence type="inferred from homology"/>
<keyword evidence="15" id="KW-1185">Reference proteome</keyword>
<dbReference type="GO" id="GO:0005886">
    <property type="term" value="C:plasma membrane"/>
    <property type="evidence" value="ECO:0007669"/>
    <property type="project" value="UniProtKB-SubCell"/>
</dbReference>
<feature type="transmembrane region" description="Helical" evidence="11">
    <location>
        <begin position="25"/>
        <end position="46"/>
    </location>
</feature>
<evidence type="ECO:0000256" key="8">
    <source>
        <dbReference type="ARBA" id="ARBA00022989"/>
    </source>
</evidence>
<sequence>MQDEKWLDARGLALQNIRVRGGRSFGIAALSALLALMLFLSSFWMLSLKNGLRSLSGRMGADLILVPEGYDSKISGAILRGEPNSFFFHTDVLEKIRENPAVEEAAPQLYLASLTAGCCSYPLQIIGLDFDSDFSVVPWLKASAKLPLAADEVLVGASVEGDYRHEIRLFGKTYRIKGKLAKTGMGFDTSVFMGMPEVRSLAREYEKLLNSPIGADDSLISSVMVKVKPGTDVDALRKSLQESWSGQGVYVLAAQNMMREVAGNVDRMLLYVYLLIGLIWLLGCLLLRLLYGILLRERCAEYRALYVLGARKRDIRRLVVWESLLLGASGASVGCLFALAVGMLFSPALQNALGLPYLTPAGIHTALLFLAVLLIAGLLAPCSAVLSLRKQERAEYESRL</sequence>
<evidence type="ECO:0000259" key="13">
    <source>
        <dbReference type="Pfam" id="PF12704"/>
    </source>
</evidence>
<dbReference type="InterPro" id="IPR035952">
    <property type="entry name" value="Rhomboid-like_sf"/>
</dbReference>
<keyword evidence="8 11" id="KW-1133">Transmembrane helix</keyword>
<evidence type="ECO:0000313" key="15">
    <source>
        <dbReference type="Proteomes" id="UP000018466"/>
    </source>
</evidence>
<evidence type="ECO:0000256" key="1">
    <source>
        <dbReference type="ARBA" id="ARBA00004651"/>
    </source>
</evidence>
<evidence type="ECO:0000256" key="11">
    <source>
        <dbReference type="SAM" id="Phobius"/>
    </source>
</evidence>
<comment type="subunit">
    <text evidence="3">The complex is composed of two ATP-binding proteins (HrtA), two transmembrane proteins (HrtB) and a solute-binding protein.</text>
</comment>
<dbReference type="PANTHER" id="PTHR43738">
    <property type="entry name" value="ABC TRANSPORTER, MEMBRANE PROTEIN"/>
    <property type="match status" value="1"/>
</dbReference>
<evidence type="ECO:0000256" key="3">
    <source>
        <dbReference type="ARBA" id="ARBA00011131"/>
    </source>
</evidence>
<evidence type="ECO:0000256" key="5">
    <source>
        <dbReference type="ARBA" id="ARBA00022448"/>
    </source>
</evidence>
<evidence type="ECO:0000256" key="4">
    <source>
        <dbReference type="ARBA" id="ARBA00016962"/>
    </source>
</evidence>
<evidence type="ECO:0000259" key="12">
    <source>
        <dbReference type="Pfam" id="PF02687"/>
    </source>
</evidence>
<dbReference type="SUPFAM" id="SSF144091">
    <property type="entry name" value="Rhomboid-like"/>
    <property type="match status" value="1"/>
</dbReference>
<evidence type="ECO:0000256" key="7">
    <source>
        <dbReference type="ARBA" id="ARBA00022692"/>
    </source>
</evidence>
<organism evidence="14 15">
    <name type="scientific">Stomatobaculum longum</name>
    <dbReference type="NCBI Taxonomy" id="796942"/>
    <lineage>
        <taxon>Bacteria</taxon>
        <taxon>Bacillati</taxon>
        <taxon>Bacillota</taxon>
        <taxon>Clostridia</taxon>
        <taxon>Lachnospirales</taxon>
        <taxon>Lachnospiraceae</taxon>
        <taxon>Stomatobaculum</taxon>
    </lineage>
</organism>
<comment type="caution">
    <text evidence="14">The sequence shown here is derived from an EMBL/GenBank/DDBJ whole genome shotgun (WGS) entry which is preliminary data.</text>
</comment>
<dbReference type="RefSeq" id="WP_009533731.1">
    <property type="nucleotide sequence ID" value="NZ_CAJPPX010000037.1"/>
</dbReference>
<dbReference type="AlphaFoldDB" id="A0AA36Y3X4"/>
<feature type="domain" description="MacB-like periplasmic core" evidence="13">
    <location>
        <begin position="25"/>
        <end position="242"/>
    </location>
</feature>
<dbReference type="Pfam" id="PF12704">
    <property type="entry name" value="MacB_PCD"/>
    <property type="match status" value="1"/>
</dbReference>
<protein>
    <recommendedName>
        <fullName evidence="4">Putative hemin transport system permease protein HrtB</fullName>
    </recommendedName>
</protein>
<keyword evidence="6" id="KW-1003">Cell membrane</keyword>
<evidence type="ECO:0000256" key="2">
    <source>
        <dbReference type="ARBA" id="ARBA00008697"/>
    </source>
</evidence>
<dbReference type="InterPro" id="IPR051125">
    <property type="entry name" value="ABC-4/HrtB_transporter"/>
</dbReference>
<feature type="transmembrane region" description="Helical" evidence="11">
    <location>
        <begin position="365"/>
        <end position="388"/>
    </location>
</feature>
<dbReference type="Pfam" id="PF02687">
    <property type="entry name" value="FtsX"/>
    <property type="match status" value="1"/>
</dbReference>
<comment type="subcellular location">
    <subcellularLocation>
        <location evidence="1">Cell membrane</location>
        <topology evidence="1">Multi-pass membrane protein</topology>
    </subcellularLocation>
</comment>
<dbReference type="Proteomes" id="UP000018466">
    <property type="component" value="Unassembled WGS sequence"/>
</dbReference>
<feature type="transmembrane region" description="Helical" evidence="11">
    <location>
        <begin position="318"/>
        <end position="345"/>
    </location>
</feature>
<gene>
    <name evidence="14" type="ORF">HMPREF9623_01913</name>
</gene>
<comment type="similarity">
    <text evidence="2">Belongs to the ABC-4 integral membrane protein family. HrtB subfamily.</text>
</comment>
<dbReference type="InterPro" id="IPR003838">
    <property type="entry name" value="ABC3_permease_C"/>
</dbReference>
<name>A0AA36Y3X4_9FIRM</name>
<evidence type="ECO:0000256" key="10">
    <source>
        <dbReference type="ARBA" id="ARBA00024973"/>
    </source>
</evidence>
<dbReference type="GeneID" id="86941630"/>
<dbReference type="PANTHER" id="PTHR43738:SF1">
    <property type="entry name" value="HEMIN TRANSPORT SYSTEM PERMEASE PROTEIN HRTB-RELATED"/>
    <property type="match status" value="1"/>
</dbReference>
<feature type="domain" description="ABC3 transporter permease C-terminal" evidence="12">
    <location>
        <begin position="274"/>
        <end position="388"/>
    </location>
</feature>